<dbReference type="Proteomes" id="UP000188993">
    <property type="component" value="Chromosome"/>
</dbReference>
<reference evidence="4 5" key="1">
    <citation type="journal article" date="2014" name="Int. J. Syst. Evol. Microbiol.">
        <title>Jeotgalibaca dankookensis gen. nov., sp. nov., a member of the family Carnobacteriaceae, isolated from seujeot (Korean traditional food).</title>
        <authorList>
            <person name="Lee D.G."/>
            <person name="Trujillo M.E."/>
            <person name="Kang H."/>
            <person name="Ahn T.Y."/>
        </authorList>
    </citation>
    <scope>NUCLEOTIDE SEQUENCE [LARGE SCALE GENOMIC DNA]</scope>
    <source>
        <strain evidence="4 5">EX-07</strain>
    </source>
</reference>
<keyword evidence="5" id="KW-1185">Reference proteome</keyword>
<accession>A0A1S6IS13</accession>
<dbReference type="PANTHER" id="PTHR10566">
    <property type="entry name" value="CHAPERONE-ACTIVITY OF BC1 COMPLEX CABC1 -RELATED"/>
    <property type="match status" value="1"/>
</dbReference>
<comment type="similarity">
    <text evidence="1">Belongs to the protein kinase superfamily. ADCK protein kinase family.</text>
</comment>
<dbReference type="OrthoDB" id="9795390at2"/>
<gene>
    <name evidence="4" type="primary">ubiB</name>
    <name evidence="4" type="ORF">BW727_102027</name>
</gene>
<dbReference type="CDD" id="cd05121">
    <property type="entry name" value="ABC1_ADCK3-like"/>
    <property type="match status" value="1"/>
</dbReference>
<dbReference type="InterPro" id="IPR011009">
    <property type="entry name" value="Kinase-like_dom_sf"/>
</dbReference>
<feature type="domain" description="ABC1 atypical kinase-like" evidence="3">
    <location>
        <begin position="77"/>
        <end position="316"/>
    </location>
</feature>
<evidence type="ECO:0000313" key="4">
    <source>
        <dbReference type="EMBL" id="AQS54341.1"/>
    </source>
</evidence>
<keyword evidence="2" id="KW-1133">Transmembrane helix</keyword>
<dbReference type="AlphaFoldDB" id="A0A1S6IS13"/>
<evidence type="ECO:0000256" key="2">
    <source>
        <dbReference type="SAM" id="Phobius"/>
    </source>
</evidence>
<dbReference type="InterPro" id="IPR004147">
    <property type="entry name" value="ABC1_dom"/>
</dbReference>
<keyword evidence="2" id="KW-0812">Transmembrane</keyword>
<evidence type="ECO:0000259" key="3">
    <source>
        <dbReference type="Pfam" id="PF03109"/>
    </source>
</evidence>
<dbReference type="InterPro" id="IPR050154">
    <property type="entry name" value="UbiB_kinase"/>
</dbReference>
<name>A0A1S6IS13_9LACT</name>
<dbReference type="EMBL" id="CP019728">
    <property type="protein sequence ID" value="AQS54341.1"/>
    <property type="molecule type" value="Genomic_DNA"/>
</dbReference>
<feature type="transmembrane region" description="Helical" evidence="2">
    <location>
        <begin position="479"/>
        <end position="497"/>
    </location>
</feature>
<proteinExistence type="inferred from homology"/>
<dbReference type="GO" id="GO:0016740">
    <property type="term" value="F:transferase activity"/>
    <property type="evidence" value="ECO:0007669"/>
    <property type="project" value="UniProtKB-KW"/>
</dbReference>
<dbReference type="PANTHER" id="PTHR10566:SF113">
    <property type="entry name" value="PROTEIN ACTIVITY OF BC1 COMPLEX KINASE 7, CHLOROPLASTIC"/>
    <property type="match status" value="1"/>
</dbReference>
<keyword evidence="2" id="KW-0472">Membrane</keyword>
<evidence type="ECO:0000256" key="1">
    <source>
        <dbReference type="ARBA" id="ARBA00009670"/>
    </source>
</evidence>
<protein>
    <recommendedName>
        <fullName evidence="3">ABC1 atypical kinase-like domain-containing protein</fullName>
    </recommendedName>
</protein>
<dbReference type="STRING" id="708126.BW727_102027"/>
<sequence>MANDKRLREIVRTLSSYGLRFVYHHKIQNREDAVEIDAVNLRKAFEKLGPSFIKIGQILSTRLDILPQAFIDELALLQDRAPEFPFSEVERIFFEDTGLSLGEVFLKLEEAPLASASMAQVHKGILRTGEEVILKVQRPVIDKLLIRDLDILIRLSDFIPKGIVDVIDPKEALQQVKDATLVELDFQNEAKLLAEFKELNKDVACVGVPKVYEGLTKRRILVEEYVEGTKINNQAALEKLGYDMEDISQKLILSYLKQVFKDGFFHGDPHPGNFIIKEGKIYYIDFGIMGRLTETTRLELNHLIEALAIRDIDLMVDSSLKLATPRSPLDKRELYKDLEHIFDVYLTANMGSIRISEALTDFIRMFKRHNMVIPSDLTILAKALSILEGVYLDLSPDLNLIETAKDYLAGKLTVTSLLEGIDKDRLAMDSYIFLKETKALPATLSGLLKQIVNGRLRINIDTDDLDEKWVDLKKMFNRVVMSLIIVGLLLSSAIMSGTSGGQVLGQTGFVISGLFGMWLLYSIFRSGNL</sequence>
<feature type="transmembrane region" description="Helical" evidence="2">
    <location>
        <begin position="503"/>
        <end position="524"/>
    </location>
</feature>
<dbReference type="SUPFAM" id="SSF56112">
    <property type="entry name" value="Protein kinase-like (PK-like)"/>
    <property type="match status" value="1"/>
</dbReference>
<dbReference type="KEGG" id="jda:BW727_102027"/>
<organism evidence="4 5">
    <name type="scientific">Jeotgalibaca dankookensis</name>
    <dbReference type="NCBI Taxonomy" id="708126"/>
    <lineage>
        <taxon>Bacteria</taxon>
        <taxon>Bacillati</taxon>
        <taxon>Bacillota</taxon>
        <taxon>Bacilli</taxon>
        <taxon>Lactobacillales</taxon>
        <taxon>Carnobacteriaceae</taxon>
        <taxon>Jeotgalibaca</taxon>
    </lineage>
</organism>
<dbReference type="Pfam" id="PF03109">
    <property type="entry name" value="ABC1"/>
    <property type="match status" value="1"/>
</dbReference>
<evidence type="ECO:0000313" key="5">
    <source>
        <dbReference type="Proteomes" id="UP000188993"/>
    </source>
</evidence>
<keyword evidence="4" id="KW-0808">Transferase</keyword>
<dbReference type="Gene3D" id="1.10.510.10">
    <property type="entry name" value="Transferase(Phosphotransferase) domain 1"/>
    <property type="match status" value="1"/>
</dbReference>
<dbReference type="RefSeq" id="WP_062469183.1">
    <property type="nucleotide sequence ID" value="NZ_BBYN01000011.1"/>
</dbReference>